<dbReference type="CDD" id="cd10917">
    <property type="entry name" value="CE4_NodB_like_6s_7s"/>
    <property type="match status" value="1"/>
</dbReference>
<dbReference type="STRING" id="87626.PTD2_01066"/>
<dbReference type="InterPro" id="IPR011330">
    <property type="entry name" value="Glyco_hydro/deAcase_b/a-brl"/>
</dbReference>
<dbReference type="AlphaFoldDB" id="A4C3I4"/>
<evidence type="ECO:0000259" key="3">
    <source>
        <dbReference type="PROSITE" id="PS51677"/>
    </source>
</evidence>
<dbReference type="GO" id="GO:0046872">
    <property type="term" value="F:metal ion binding"/>
    <property type="evidence" value="ECO:0007669"/>
    <property type="project" value="UniProtKB-KW"/>
</dbReference>
<dbReference type="EMBL" id="AAOH01000001">
    <property type="protein sequence ID" value="EAR30116.1"/>
    <property type="molecule type" value="Genomic_DNA"/>
</dbReference>
<evidence type="ECO:0000256" key="1">
    <source>
        <dbReference type="ARBA" id="ARBA00022723"/>
    </source>
</evidence>
<dbReference type="GO" id="GO:0016020">
    <property type="term" value="C:membrane"/>
    <property type="evidence" value="ECO:0007669"/>
    <property type="project" value="TreeGrafter"/>
</dbReference>
<dbReference type="GO" id="GO:0005975">
    <property type="term" value="P:carbohydrate metabolic process"/>
    <property type="evidence" value="ECO:0007669"/>
    <property type="project" value="InterPro"/>
</dbReference>
<gene>
    <name evidence="4" type="ORF">PTD2_01066</name>
</gene>
<evidence type="ECO:0000313" key="5">
    <source>
        <dbReference type="Proteomes" id="UP000006201"/>
    </source>
</evidence>
<sequence length="83" mass="9616">MPRLFRPPYGRIRGDQIDYLTKRGMRIINWSIDTRDWHTQVVNQQDIEFDASHYSHPEAVILMHDGGGNRSNSVAALDKIISH</sequence>
<proteinExistence type="predicted"/>
<dbReference type="InterPro" id="IPR002509">
    <property type="entry name" value="NODB_dom"/>
</dbReference>
<keyword evidence="2" id="KW-0378">Hydrolase</keyword>
<reference evidence="4 5" key="1">
    <citation type="submission" date="2006-02" db="EMBL/GenBank/DDBJ databases">
        <authorList>
            <person name="Moran M.A."/>
            <person name="Kjelleberg S."/>
            <person name="Egan S."/>
            <person name="Saunders N."/>
            <person name="Thomas T."/>
            <person name="Ferriera S."/>
            <person name="Johnson J."/>
            <person name="Kravitz S."/>
            <person name="Halpern A."/>
            <person name="Remington K."/>
            <person name="Beeson K."/>
            <person name="Tran B."/>
            <person name="Rogers Y.-H."/>
            <person name="Friedman R."/>
            <person name="Venter J.C."/>
        </authorList>
    </citation>
    <scope>NUCLEOTIDE SEQUENCE [LARGE SCALE GENOMIC DNA]</scope>
    <source>
        <strain evidence="4 5">D2</strain>
    </source>
</reference>
<dbReference type="Proteomes" id="UP000006201">
    <property type="component" value="Unassembled WGS sequence"/>
</dbReference>
<keyword evidence="1" id="KW-0479">Metal-binding</keyword>
<dbReference type="HOGENOM" id="CLU_2540050_0_0_6"/>
<evidence type="ECO:0000313" key="4">
    <source>
        <dbReference type="EMBL" id="EAR30116.1"/>
    </source>
</evidence>
<dbReference type="GO" id="GO:0016810">
    <property type="term" value="F:hydrolase activity, acting on carbon-nitrogen (but not peptide) bonds"/>
    <property type="evidence" value="ECO:0007669"/>
    <property type="project" value="InterPro"/>
</dbReference>
<accession>A4C3I4</accession>
<keyword evidence="5" id="KW-1185">Reference proteome</keyword>
<dbReference type="SUPFAM" id="SSF88713">
    <property type="entry name" value="Glycoside hydrolase/deacetylase"/>
    <property type="match status" value="1"/>
</dbReference>
<evidence type="ECO:0000256" key="2">
    <source>
        <dbReference type="ARBA" id="ARBA00022801"/>
    </source>
</evidence>
<dbReference type="PROSITE" id="PS51677">
    <property type="entry name" value="NODB"/>
    <property type="match status" value="1"/>
</dbReference>
<feature type="domain" description="NodB homology" evidence="3">
    <location>
        <begin position="1"/>
        <end position="83"/>
    </location>
</feature>
<dbReference type="InterPro" id="IPR050248">
    <property type="entry name" value="Polysacc_deacetylase_ArnD"/>
</dbReference>
<dbReference type="PANTHER" id="PTHR10587:SF133">
    <property type="entry name" value="CHITIN DEACETYLASE 1-RELATED"/>
    <property type="match status" value="1"/>
</dbReference>
<dbReference type="eggNOG" id="COG0726">
    <property type="taxonomic scope" value="Bacteria"/>
</dbReference>
<organism evidence="4 5">
    <name type="scientific">Pseudoalteromonas tunicata D2</name>
    <dbReference type="NCBI Taxonomy" id="87626"/>
    <lineage>
        <taxon>Bacteria</taxon>
        <taxon>Pseudomonadati</taxon>
        <taxon>Pseudomonadota</taxon>
        <taxon>Gammaproteobacteria</taxon>
        <taxon>Alteromonadales</taxon>
        <taxon>Pseudoalteromonadaceae</taxon>
        <taxon>Pseudoalteromonas</taxon>
    </lineage>
</organism>
<dbReference type="Gene3D" id="3.20.20.370">
    <property type="entry name" value="Glycoside hydrolase/deacetylase"/>
    <property type="match status" value="1"/>
</dbReference>
<name>A4C3I4_9GAMM</name>
<dbReference type="PANTHER" id="PTHR10587">
    <property type="entry name" value="GLYCOSYL TRANSFERASE-RELATED"/>
    <property type="match status" value="1"/>
</dbReference>
<protein>
    <submittedName>
        <fullName evidence="4">Polysaccharide deacetylase</fullName>
    </submittedName>
</protein>
<comment type="caution">
    <text evidence="4">The sequence shown here is derived from an EMBL/GenBank/DDBJ whole genome shotgun (WGS) entry which is preliminary data.</text>
</comment>